<dbReference type="GO" id="GO:0046872">
    <property type="term" value="F:metal ion binding"/>
    <property type="evidence" value="ECO:0007669"/>
    <property type="project" value="UniProtKB-KW"/>
</dbReference>
<dbReference type="SUPFAM" id="SSF54862">
    <property type="entry name" value="4Fe-4S ferredoxins"/>
    <property type="match status" value="1"/>
</dbReference>
<evidence type="ECO:0000313" key="5">
    <source>
        <dbReference type="EMBL" id="AOT71278.1"/>
    </source>
</evidence>
<dbReference type="Proteomes" id="UP000095743">
    <property type="component" value="Chromosome"/>
</dbReference>
<dbReference type="KEGG" id="gfe:Gferi_17980"/>
<organism evidence="5 6">
    <name type="scientific">Geosporobacter ferrireducens</name>
    <dbReference type="NCBI Taxonomy" id="1424294"/>
    <lineage>
        <taxon>Bacteria</taxon>
        <taxon>Bacillati</taxon>
        <taxon>Bacillota</taxon>
        <taxon>Clostridia</taxon>
        <taxon>Peptostreptococcales</taxon>
        <taxon>Thermotaleaceae</taxon>
        <taxon>Geosporobacter</taxon>
    </lineage>
</organism>
<dbReference type="Pfam" id="PF04324">
    <property type="entry name" value="Fer2_BFD"/>
    <property type="match status" value="1"/>
</dbReference>
<protein>
    <submittedName>
        <fullName evidence="5">(Fe-S)-binding protein</fullName>
    </submittedName>
</protein>
<reference evidence="5 6" key="1">
    <citation type="submission" date="2016-09" db="EMBL/GenBank/DDBJ databases">
        <title>Genomic analysis reveals versatility of anaerobic energy metabolism of Geosporobacter ferrireducens IRF9 of phylum Firmicutes.</title>
        <authorList>
            <person name="Kim S.-J."/>
        </authorList>
    </citation>
    <scope>NUCLEOTIDE SEQUENCE [LARGE SCALE GENOMIC DNA]</scope>
    <source>
        <strain evidence="5 6">IRF9</strain>
    </source>
</reference>
<dbReference type="EMBL" id="CP017269">
    <property type="protein sequence ID" value="AOT71278.1"/>
    <property type="molecule type" value="Genomic_DNA"/>
</dbReference>
<evidence type="ECO:0000313" key="6">
    <source>
        <dbReference type="Proteomes" id="UP000095743"/>
    </source>
</evidence>
<dbReference type="PROSITE" id="PS51379">
    <property type="entry name" value="4FE4S_FER_2"/>
    <property type="match status" value="2"/>
</dbReference>
<dbReference type="GO" id="GO:0051536">
    <property type="term" value="F:iron-sulfur cluster binding"/>
    <property type="evidence" value="ECO:0007669"/>
    <property type="project" value="UniProtKB-KW"/>
</dbReference>
<evidence type="ECO:0000256" key="3">
    <source>
        <dbReference type="ARBA" id="ARBA00023014"/>
    </source>
</evidence>
<sequence length="212" mass="23378">MKKVTLLAKVDQEKCKGCKVCEKVCPVLAISVVDKKAVVKNEACRACANCEQRCPFHAVEMVKRETPLEVGVDVSKFEQNKIREICEKANLNPEQIICYCVGTRAEEVAAAILNGATTPEVVSSMTGVRTGCTIECIQPVLRLMEAGGHQLKPVEGGWQWYGTTATAWTIPEEVKAKYNSRGFYFEEDKELLDRVVKTHTGCKGKGGQKHDA</sequence>
<evidence type="ECO:0000259" key="4">
    <source>
        <dbReference type="PROSITE" id="PS51379"/>
    </source>
</evidence>
<feature type="domain" description="4Fe-4S ferredoxin-type" evidence="4">
    <location>
        <begin position="36"/>
        <end position="64"/>
    </location>
</feature>
<dbReference type="PROSITE" id="PS00198">
    <property type="entry name" value="4FE4S_FER_1"/>
    <property type="match status" value="2"/>
</dbReference>
<dbReference type="STRING" id="1424294.Gferi_17980"/>
<keyword evidence="2" id="KW-0408">Iron</keyword>
<dbReference type="InterPro" id="IPR017896">
    <property type="entry name" value="4Fe4S_Fe-S-bd"/>
</dbReference>
<keyword evidence="3" id="KW-0411">Iron-sulfur</keyword>
<dbReference type="InterPro" id="IPR017900">
    <property type="entry name" value="4Fe4S_Fe_S_CS"/>
</dbReference>
<dbReference type="AlphaFoldDB" id="A0A1D8GK41"/>
<dbReference type="OrthoDB" id="5422255at2"/>
<keyword evidence="6" id="KW-1185">Reference proteome</keyword>
<feature type="domain" description="4Fe-4S ferredoxin-type" evidence="4">
    <location>
        <begin position="6"/>
        <end position="35"/>
    </location>
</feature>
<keyword evidence="1" id="KW-0479">Metal-binding</keyword>
<name>A0A1D8GK41_9FIRM</name>
<gene>
    <name evidence="5" type="ORF">Gferi_17980</name>
</gene>
<dbReference type="Gene3D" id="1.10.10.1100">
    <property type="entry name" value="BFD-like [2Fe-2S]-binding domain"/>
    <property type="match status" value="1"/>
</dbReference>
<dbReference type="Gene3D" id="3.30.70.20">
    <property type="match status" value="1"/>
</dbReference>
<dbReference type="InterPro" id="IPR007419">
    <property type="entry name" value="BFD-like_2Fe2S-bd_dom"/>
</dbReference>
<proteinExistence type="predicted"/>
<evidence type="ECO:0000256" key="2">
    <source>
        <dbReference type="ARBA" id="ARBA00023004"/>
    </source>
</evidence>
<dbReference type="RefSeq" id="WP_069978938.1">
    <property type="nucleotide sequence ID" value="NZ_CP017269.1"/>
</dbReference>
<dbReference type="Pfam" id="PF13237">
    <property type="entry name" value="Fer4_10"/>
    <property type="match status" value="1"/>
</dbReference>
<dbReference type="InterPro" id="IPR041854">
    <property type="entry name" value="BFD-like_2Fe2S-bd_dom_sf"/>
</dbReference>
<evidence type="ECO:0000256" key="1">
    <source>
        <dbReference type="ARBA" id="ARBA00022723"/>
    </source>
</evidence>
<accession>A0A1D8GK41</accession>